<gene>
    <name evidence="2" type="ORF">V5O48_019031</name>
</gene>
<evidence type="ECO:0000313" key="2">
    <source>
        <dbReference type="EMBL" id="KAL0563047.1"/>
    </source>
</evidence>
<evidence type="ECO:0000256" key="1">
    <source>
        <dbReference type="SAM" id="MobiDB-lite"/>
    </source>
</evidence>
<dbReference type="Proteomes" id="UP001465976">
    <property type="component" value="Unassembled WGS sequence"/>
</dbReference>
<proteinExistence type="predicted"/>
<evidence type="ECO:0000313" key="3">
    <source>
        <dbReference type="Proteomes" id="UP001465976"/>
    </source>
</evidence>
<comment type="caution">
    <text evidence="2">The sequence shown here is derived from an EMBL/GenBank/DDBJ whole genome shotgun (WGS) entry which is preliminary data.</text>
</comment>
<organism evidence="2 3">
    <name type="scientific">Marasmius crinis-equi</name>
    <dbReference type="NCBI Taxonomy" id="585013"/>
    <lineage>
        <taxon>Eukaryota</taxon>
        <taxon>Fungi</taxon>
        <taxon>Dikarya</taxon>
        <taxon>Basidiomycota</taxon>
        <taxon>Agaricomycotina</taxon>
        <taxon>Agaricomycetes</taxon>
        <taxon>Agaricomycetidae</taxon>
        <taxon>Agaricales</taxon>
        <taxon>Marasmiineae</taxon>
        <taxon>Marasmiaceae</taxon>
        <taxon>Marasmius</taxon>
    </lineage>
</organism>
<dbReference type="EMBL" id="JBAHYK010004016">
    <property type="protein sequence ID" value="KAL0563047.1"/>
    <property type="molecule type" value="Genomic_DNA"/>
</dbReference>
<reference evidence="2 3" key="1">
    <citation type="submission" date="2024-02" db="EMBL/GenBank/DDBJ databases">
        <title>A draft genome for the cacao thread blight pathogen Marasmius crinis-equi.</title>
        <authorList>
            <person name="Cohen S.P."/>
            <person name="Baruah I.K."/>
            <person name="Amoako-Attah I."/>
            <person name="Bukari Y."/>
            <person name="Meinhardt L.W."/>
            <person name="Bailey B.A."/>
        </authorList>
    </citation>
    <scope>NUCLEOTIDE SEQUENCE [LARGE SCALE GENOMIC DNA]</scope>
    <source>
        <strain evidence="2 3">GH-76</strain>
    </source>
</reference>
<keyword evidence="3" id="KW-1185">Reference proteome</keyword>
<protein>
    <submittedName>
        <fullName evidence="2">Uncharacterized protein</fullName>
    </submittedName>
</protein>
<feature type="compositionally biased region" description="Polar residues" evidence="1">
    <location>
        <begin position="1"/>
        <end position="12"/>
    </location>
</feature>
<name>A0ABR3EJJ0_9AGAR</name>
<feature type="non-terminal residue" evidence="2">
    <location>
        <position position="1"/>
    </location>
</feature>
<feature type="region of interest" description="Disordered" evidence="1">
    <location>
        <begin position="1"/>
        <end position="20"/>
    </location>
</feature>
<accession>A0ABR3EJJ0</accession>
<sequence>SMSAHPSITPRSVPSLAHPSMTSKCRAVASEAIQDGVPQPYALVDAVVVEGFTDVKVQGDQELGLPLRLMWLLSMMRR</sequence>